<evidence type="ECO:0000313" key="2">
    <source>
        <dbReference type="EnsemblPlants" id="PAC:32957111.CDS.1"/>
    </source>
</evidence>
<dbReference type="EMBL" id="ABEU02000011">
    <property type="protein sequence ID" value="PNR45008.1"/>
    <property type="molecule type" value="Genomic_DNA"/>
</dbReference>
<name>A0A2K1JU01_PHYPA</name>
<dbReference type="AlphaFoldDB" id="A0A2K1JU01"/>
<keyword evidence="3" id="KW-1185">Reference proteome</keyword>
<evidence type="ECO:0000313" key="1">
    <source>
        <dbReference type="EMBL" id="PNR45008.1"/>
    </source>
</evidence>
<organism evidence="1">
    <name type="scientific">Physcomitrium patens</name>
    <name type="common">Spreading-leaved earth moss</name>
    <name type="synonym">Physcomitrella patens</name>
    <dbReference type="NCBI Taxonomy" id="3218"/>
    <lineage>
        <taxon>Eukaryota</taxon>
        <taxon>Viridiplantae</taxon>
        <taxon>Streptophyta</taxon>
        <taxon>Embryophyta</taxon>
        <taxon>Bryophyta</taxon>
        <taxon>Bryophytina</taxon>
        <taxon>Bryopsida</taxon>
        <taxon>Funariidae</taxon>
        <taxon>Funariales</taxon>
        <taxon>Funariaceae</taxon>
        <taxon>Physcomitrium</taxon>
    </lineage>
</organism>
<protein>
    <submittedName>
        <fullName evidence="1 2">Uncharacterized protein</fullName>
    </submittedName>
</protein>
<dbReference type="InParanoid" id="A0A2K1JU01"/>
<dbReference type="Gramene" id="Pp3c11_8820V3.1">
    <property type="protein sequence ID" value="PAC:32957111.CDS.1"/>
    <property type="gene ID" value="Pp3c11_8820"/>
</dbReference>
<evidence type="ECO:0000313" key="3">
    <source>
        <dbReference type="Proteomes" id="UP000006727"/>
    </source>
</evidence>
<proteinExistence type="predicted"/>
<dbReference type="EnsemblPlants" id="Pp3c11_8820V3.1">
    <property type="protein sequence ID" value="PAC:32957111.CDS.1"/>
    <property type="gene ID" value="Pp3c11_8820"/>
</dbReference>
<reference evidence="1 3" key="1">
    <citation type="journal article" date="2008" name="Science">
        <title>The Physcomitrella genome reveals evolutionary insights into the conquest of land by plants.</title>
        <authorList>
            <person name="Rensing S."/>
            <person name="Lang D."/>
            <person name="Zimmer A."/>
            <person name="Terry A."/>
            <person name="Salamov A."/>
            <person name="Shapiro H."/>
            <person name="Nishiyama T."/>
            <person name="Perroud P.-F."/>
            <person name="Lindquist E."/>
            <person name="Kamisugi Y."/>
            <person name="Tanahashi T."/>
            <person name="Sakakibara K."/>
            <person name="Fujita T."/>
            <person name="Oishi K."/>
            <person name="Shin-I T."/>
            <person name="Kuroki Y."/>
            <person name="Toyoda A."/>
            <person name="Suzuki Y."/>
            <person name="Hashimoto A."/>
            <person name="Yamaguchi K."/>
            <person name="Sugano A."/>
            <person name="Kohara Y."/>
            <person name="Fujiyama A."/>
            <person name="Anterola A."/>
            <person name="Aoki S."/>
            <person name="Ashton N."/>
            <person name="Barbazuk W.B."/>
            <person name="Barker E."/>
            <person name="Bennetzen J."/>
            <person name="Bezanilla M."/>
            <person name="Blankenship R."/>
            <person name="Cho S.H."/>
            <person name="Dutcher S."/>
            <person name="Estelle M."/>
            <person name="Fawcett J.A."/>
            <person name="Gundlach H."/>
            <person name="Hanada K."/>
            <person name="Heyl A."/>
            <person name="Hicks K.A."/>
            <person name="Hugh J."/>
            <person name="Lohr M."/>
            <person name="Mayer K."/>
            <person name="Melkozernov A."/>
            <person name="Murata T."/>
            <person name="Nelson D."/>
            <person name="Pils B."/>
            <person name="Prigge M."/>
            <person name="Reiss B."/>
            <person name="Renner T."/>
            <person name="Rombauts S."/>
            <person name="Rushton P."/>
            <person name="Sanderfoot A."/>
            <person name="Schween G."/>
            <person name="Shiu S.-H."/>
            <person name="Stueber K."/>
            <person name="Theodoulou F.L."/>
            <person name="Tu H."/>
            <person name="Van de Peer Y."/>
            <person name="Verrier P.J."/>
            <person name="Waters E."/>
            <person name="Wood A."/>
            <person name="Yang L."/>
            <person name="Cove D."/>
            <person name="Cuming A."/>
            <person name="Hasebe M."/>
            <person name="Lucas S."/>
            <person name="Mishler D.B."/>
            <person name="Reski R."/>
            <person name="Grigoriev I."/>
            <person name="Quatrano R.S."/>
            <person name="Boore J.L."/>
        </authorList>
    </citation>
    <scope>NUCLEOTIDE SEQUENCE [LARGE SCALE GENOMIC DNA]</scope>
    <source>
        <strain evidence="2 3">cv. Gransden 2004</strain>
    </source>
</reference>
<accession>A0A2K1JU01</accession>
<sequence>MPLEGGWRRIMAQCVQPWDYYSYSPGSGRAGPIGIRRGRTQLCTTIRPTMAWATARAAHALSAAPRRRLSVVSRLHVPISSPPRASSALRAYDIFLGRVDCIRARLR</sequence>
<gene>
    <name evidence="1" type="ORF">PHYPA_014778</name>
</gene>
<dbReference type="Proteomes" id="UP000006727">
    <property type="component" value="Chromosome 11"/>
</dbReference>
<dbReference type="PaxDb" id="3218-PP1S61_43V6.1"/>
<reference evidence="1 3" key="2">
    <citation type="journal article" date="2018" name="Plant J.">
        <title>The Physcomitrella patens chromosome-scale assembly reveals moss genome structure and evolution.</title>
        <authorList>
            <person name="Lang D."/>
            <person name="Ullrich K.K."/>
            <person name="Murat F."/>
            <person name="Fuchs J."/>
            <person name="Jenkins J."/>
            <person name="Haas F.B."/>
            <person name="Piednoel M."/>
            <person name="Gundlach H."/>
            <person name="Van Bel M."/>
            <person name="Meyberg R."/>
            <person name="Vives C."/>
            <person name="Morata J."/>
            <person name="Symeonidi A."/>
            <person name="Hiss M."/>
            <person name="Muchero W."/>
            <person name="Kamisugi Y."/>
            <person name="Saleh O."/>
            <person name="Blanc G."/>
            <person name="Decker E.L."/>
            <person name="van Gessel N."/>
            <person name="Grimwood J."/>
            <person name="Hayes R.D."/>
            <person name="Graham S.W."/>
            <person name="Gunter L.E."/>
            <person name="McDaniel S.F."/>
            <person name="Hoernstein S.N.W."/>
            <person name="Larsson A."/>
            <person name="Li F.W."/>
            <person name="Perroud P.F."/>
            <person name="Phillips J."/>
            <person name="Ranjan P."/>
            <person name="Rokshar D.S."/>
            <person name="Rothfels C.J."/>
            <person name="Schneider L."/>
            <person name="Shu S."/>
            <person name="Stevenson D.W."/>
            <person name="Thummler F."/>
            <person name="Tillich M."/>
            <person name="Villarreal Aguilar J.C."/>
            <person name="Widiez T."/>
            <person name="Wong G.K."/>
            <person name="Wymore A."/>
            <person name="Zhang Y."/>
            <person name="Zimmer A.D."/>
            <person name="Quatrano R.S."/>
            <person name="Mayer K.F.X."/>
            <person name="Goodstein D."/>
            <person name="Casacuberta J.M."/>
            <person name="Vandepoele K."/>
            <person name="Reski R."/>
            <person name="Cuming A.C."/>
            <person name="Tuskan G.A."/>
            <person name="Maumus F."/>
            <person name="Salse J."/>
            <person name="Schmutz J."/>
            <person name="Rensing S.A."/>
        </authorList>
    </citation>
    <scope>NUCLEOTIDE SEQUENCE [LARGE SCALE GENOMIC DNA]</scope>
    <source>
        <strain evidence="2 3">cv. Gransden 2004</strain>
    </source>
</reference>
<reference evidence="2" key="3">
    <citation type="submission" date="2020-12" db="UniProtKB">
        <authorList>
            <consortium name="EnsemblPlants"/>
        </authorList>
    </citation>
    <scope>IDENTIFICATION</scope>
</reference>